<name>A0ABR1QGH4_9PEZI</name>
<protein>
    <submittedName>
        <fullName evidence="1">Uncharacterized protein</fullName>
    </submittedName>
</protein>
<comment type="caution">
    <text evidence="1">The sequence shown here is derived from an EMBL/GenBank/DDBJ whole genome shotgun (WGS) entry which is preliminary data.</text>
</comment>
<reference evidence="1 2" key="1">
    <citation type="submission" date="2023-01" db="EMBL/GenBank/DDBJ databases">
        <title>Analysis of 21 Apiospora genomes using comparative genomics revels a genus with tremendous synthesis potential of carbohydrate active enzymes and secondary metabolites.</title>
        <authorList>
            <person name="Sorensen T."/>
        </authorList>
    </citation>
    <scope>NUCLEOTIDE SEQUENCE [LARGE SCALE GENOMIC DNA]</scope>
    <source>
        <strain evidence="1 2">CBS 24483</strain>
    </source>
</reference>
<dbReference type="GeneID" id="92074341"/>
<proteinExistence type="predicted"/>
<gene>
    <name evidence="1" type="ORF">PG986_005057</name>
</gene>
<dbReference type="Proteomes" id="UP001391051">
    <property type="component" value="Unassembled WGS sequence"/>
</dbReference>
<dbReference type="EMBL" id="JAQQWE010000004">
    <property type="protein sequence ID" value="KAK7955835.1"/>
    <property type="molecule type" value="Genomic_DNA"/>
</dbReference>
<dbReference type="RefSeq" id="XP_066701141.1">
    <property type="nucleotide sequence ID" value="XM_066841279.1"/>
</dbReference>
<evidence type="ECO:0000313" key="1">
    <source>
        <dbReference type="EMBL" id="KAK7955835.1"/>
    </source>
</evidence>
<organism evidence="1 2">
    <name type="scientific">Apiospora aurea</name>
    <dbReference type="NCBI Taxonomy" id="335848"/>
    <lineage>
        <taxon>Eukaryota</taxon>
        <taxon>Fungi</taxon>
        <taxon>Dikarya</taxon>
        <taxon>Ascomycota</taxon>
        <taxon>Pezizomycotina</taxon>
        <taxon>Sordariomycetes</taxon>
        <taxon>Xylariomycetidae</taxon>
        <taxon>Amphisphaeriales</taxon>
        <taxon>Apiosporaceae</taxon>
        <taxon>Apiospora</taxon>
    </lineage>
</organism>
<accession>A0ABR1QGH4</accession>
<sequence length="69" mass="7811">MPASVVAGKELDQYRKHFEKDEHIITLVPESAYSAQLEAARVDTLIRPSEPPRFDSYLWAYGVSADWAS</sequence>
<keyword evidence="2" id="KW-1185">Reference proteome</keyword>
<evidence type="ECO:0000313" key="2">
    <source>
        <dbReference type="Proteomes" id="UP001391051"/>
    </source>
</evidence>